<dbReference type="HOGENOM" id="CLU_075053_3_2_7"/>
<dbReference type="EMBL" id="ADCP02000002">
    <property type="protein sequence ID" value="EFV46108.1"/>
    <property type="molecule type" value="Genomic_DNA"/>
</dbReference>
<reference evidence="5 6" key="2">
    <citation type="submission" date="2013-04" db="EMBL/GenBank/DDBJ databases">
        <title>The Genome Sequence of Bilophila wadsworthia 3_1_6.</title>
        <authorList>
            <consortium name="The Broad Institute Genomics Platform"/>
            <person name="Earl A."/>
            <person name="Ward D."/>
            <person name="Feldgarden M."/>
            <person name="Gevers D."/>
            <person name="Sibley C."/>
            <person name="Strauss J."/>
            <person name="Allen-Vercoe E."/>
            <person name="Walker B."/>
            <person name="Young S."/>
            <person name="Zeng Q."/>
            <person name="Gargeya S."/>
            <person name="Fitzgerald M."/>
            <person name="Haas B."/>
            <person name="Abouelleil A."/>
            <person name="Allen A.W."/>
            <person name="Alvarado L."/>
            <person name="Arachchi H.M."/>
            <person name="Berlin A.M."/>
            <person name="Chapman S.B."/>
            <person name="Gainer-Dewar J."/>
            <person name="Goldberg J."/>
            <person name="Griggs A."/>
            <person name="Gujja S."/>
            <person name="Hansen M."/>
            <person name="Howarth C."/>
            <person name="Imamovic A."/>
            <person name="Ireland A."/>
            <person name="Larimer J."/>
            <person name="McCowan C."/>
            <person name="Murphy C."/>
            <person name="Pearson M."/>
            <person name="Poon T.W."/>
            <person name="Priest M."/>
            <person name="Roberts A."/>
            <person name="Saif S."/>
            <person name="Shea T."/>
            <person name="Sisk P."/>
            <person name="Sykes S."/>
            <person name="Wortman J."/>
            <person name="Nusbaum C."/>
            <person name="Birren B."/>
        </authorList>
    </citation>
    <scope>NUCLEOTIDE SEQUENCE [LARGE SCALE GENOMIC DNA]</scope>
    <source>
        <strain evidence="5 6">3_1_6</strain>
    </source>
</reference>
<comment type="caution">
    <text evidence="5">The sequence shown here is derived from an EMBL/GenBank/DDBJ whole genome shotgun (WGS) entry which is preliminary data.</text>
</comment>
<accession>E5Y1K1</accession>
<dbReference type="GO" id="GO:0006355">
    <property type="term" value="P:regulation of DNA-templated transcription"/>
    <property type="evidence" value="ECO:0007669"/>
    <property type="project" value="InterPro"/>
</dbReference>
<dbReference type="InterPro" id="IPR012318">
    <property type="entry name" value="HTH_CRP"/>
</dbReference>
<dbReference type="Pfam" id="PF00027">
    <property type="entry name" value="cNMP_binding"/>
    <property type="match status" value="1"/>
</dbReference>
<gene>
    <name evidence="5" type="ORF">HMPREF0179_00060</name>
</gene>
<evidence type="ECO:0000256" key="1">
    <source>
        <dbReference type="ARBA" id="ARBA00023015"/>
    </source>
</evidence>
<dbReference type="GeneID" id="78087141"/>
<dbReference type="STRING" id="563192.HMPREF0179_00060"/>
<dbReference type="Proteomes" id="UP000006034">
    <property type="component" value="Unassembled WGS sequence"/>
</dbReference>
<dbReference type="InterPro" id="IPR018490">
    <property type="entry name" value="cNMP-bd_dom_sf"/>
</dbReference>
<sequence length="229" mass="25733">MKPLKLDADSSRTGKLEDMNAPWSRLLHLATRYTYPKRYPLVLAGDAMFDFYYLAKGRLRIMHGAENGRERAMVYIGSGNVFNEATALAGFDDPDCRFYCMEDVELYRFPGTLLHDPRFVAEYPELIINLMVSMSTKVLVMHANLSETGGGTAVKQVSLFLCGLSRLHGDKLDFNPQMTQEELAIFLGMHRATLVRALRVLRGCGALLQLTKNRLRIGDLALLQKIAGE</sequence>
<dbReference type="CDD" id="cd00038">
    <property type="entry name" value="CAP_ED"/>
    <property type="match status" value="1"/>
</dbReference>
<keyword evidence="6" id="KW-1185">Reference proteome</keyword>
<dbReference type="InterPro" id="IPR036390">
    <property type="entry name" value="WH_DNA-bd_sf"/>
</dbReference>
<dbReference type="Gene3D" id="2.60.120.10">
    <property type="entry name" value="Jelly Rolls"/>
    <property type="match status" value="1"/>
</dbReference>
<dbReference type="GO" id="GO:0003677">
    <property type="term" value="F:DNA binding"/>
    <property type="evidence" value="ECO:0007669"/>
    <property type="project" value="UniProtKB-KW"/>
</dbReference>
<evidence type="ECO:0000256" key="2">
    <source>
        <dbReference type="ARBA" id="ARBA00023125"/>
    </source>
</evidence>
<organism evidence="5 6">
    <name type="scientific">Bilophila wadsworthia (strain 3_1_6)</name>
    <dbReference type="NCBI Taxonomy" id="563192"/>
    <lineage>
        <taxon>Bacteria</taxon>
        <taxon>Pseudomonadati</taxon>
        <taxon>Thermodesulfobacteriota</taxon>
        <taxon>Desulfovibrionia</taxon>
        <taxon>Desulfovibrionales</taxon>
        <taxon>Desulfovibrionaceae</taxon>
        <taxon>Bilophila</taxon>
    </lineage>
</organism>
<dbReference type="PROSITE" id="PS50042">
    <property type="entry name" value="CNMP_BINDING_3"/>
    <property type="match status" value="1"/>
</dbReference>
<dbReference type="SUPFAM" id="SSF46785">
    <property type="entry name" value="Winged helix' DNA-binding domain"/>
    <property type="match status" value="1"/>
</dbReference>
<dbReference type="OrthoDB" id="7584044at2"/>
<feature type="domain" description="Cyclic nucleotide-binding" evidence="4">
    <location>
        <begin position="35"/>
        <end position="94"/>
    </location>
</feature>
<evidence type="ECO:0000256" key="3">
    <source>
        <dbReference type="ARBA" id="ARBA00023163"/>
    </source>
</evidence>
<evidence type="ECO:0000259" key="4">
    <source>
        <dbReference type="PROSITE" id="PS50042"/>
    </source>
</evidence>
<keyword evidence="3" id="KW-0804">Transcription</keyword>
<reference evidence="5 6" key="1">
    <citation type="submission" date="2010-10" db="EMBL/GenBank/DDBJ databases">
        <authorList>
            <consortium name="The Broad Institute Genome Sequencing Platform"/>
            <person name="Ward D."/>
            <person name="Earl A."/>
            <person name="Feldgarden M."/>
            <person name="Young S.K."/>
            <person name="Gargeya S."/>
            <person name="Zeng Q."/>
            <person name="Alvarado L."/>
            <person name="Berlin A."/>
            <person name="Bochicchio J."/>
            <person name="Chapman S.B."/>
            <person name="Chen Z."/>
            <person name="Freedman E."/>
            <person name="Gellesch M."/>
            <person name="Goldberg J."/>
            <person name="Griggs A."/>
            <person name="Gujja S."/>
            <person name="Heilman E."/>
            <person name="Heiman D."/>
            <person name="Howarth C."/>
            <person name="Mehta T."/>
            <person name="Neiman D."/>
            <person name="Pearson M."/>
            <person name="Roberts A."/>
            <person name="Saif S."/>
            <person name="Shea T."/>
            <person name="Shenoy N."/>
            <person name="Sisk P."/>
            <person name="Stolte C."/>
            <person name="Sykes S."/>
            <person name="White J."/>
            <person name="Yandava C."/>
            <person name="Allen-Vercoe E."/>
            <person name="Sibley C."/>
            <person name="Ambrose C.E."/>
            <person name="Strauss J."/>
            <person name="Daigneault M."/>
            <person name="Haas B."/>
            <person name="Nusbaum C."/>
            <person name="Birren B."/>
        </authorList>
    </citation>
    <scope>NUCLEOTIDE SEQUENCE [LARGE SCALE GENOMIC DNA]</scope>
    <source>
        <strain evidence="5 6">3_1_6</strain>
    </source>
</reference>
<keyword evidence="2" id="KW-0238">DNA-binding</keyword>
<dbReference type="InterPro" id="IPR000595">
    <property type="entry name" value="cNMP-bd_dom"/>
</dbReference>
<dbReference type="SUPFAM" id="SSF51206">
    <property type="entry name" value="cAMP-binding domain-like"/>
    <property type="match status" value="1"/>
</dbReference>
<dbReference type="RefSeq" id="WP_005023943.1">
    <property type="nucleotide sequence ID" value="NZ_KE150239.1"/>
</dbReference>
<evidence type="ECO:0000313" key="5">
    <source>
        <dbReference type="EMBL" id="EFV46108.1"/>
    </source>
</evidence>
<name>E5Y1K1_BILW3</name>
<evidence type="ECO:0000313" key="6">
    <source>
        <dbReference type="Proteomes" id="UP000006034"/>
    </source>
</evidence>
<keyword evidence="1" id="KW-0805">Transcription regulation</keyword>
<dbReference type="eggNOG" id="COG0664">
    <property type="taxonomic scope" value="Bacteria"/>
</dbReference>
<protein>
    <recommendedName>
        <fullName evidence="4">Cyclic nucleotide-binding domain-containing protein</fullName>
    </recommendedName>
</protein>
<proteinExistence type="predicted"/>
<dbReference type="InterPro" id="IPR014710">
    <property type="entry name" value="RmlC-like_jellyroll"/>
</dbReference>
<dbReference type="Pfam" id="PF13545">
    <property type="entry name" value="HTH_Crp_2"/>
    <property type="match status" value="1"/>
</dbReference>
<dbReference type="AlphaFoldDB" id="E5Y1K1"/>